<dbReference type="Pfam" id="PF00155">
    <property type="entry name" value="Aminotran_1_2"/>
    <property type="match status" value="1"/>
</dbReference>
<keyword evidence="1" id="KW-0663">Pyridoxal phosphate</keyword>
<evidence type="ECO:0000256" key="3">
    <source>
        <dbReference type="SAM" id="SignalP"/>
    </source>
</evidence>
<dbReference type="GO" id="GO:0030170">
    <property type="term" value="F:pyridoxal phosphate binding"/>
    <property type="evidence" value="ECO:0007669"/>
    <property type="project" value="InterPro"/>
</dbReference>
<reference evidence="6" key="1">
    <citation type="journal article" date="2023" name="Commun. Biol.">
        <title>Genome analysis of Parmales, the sister group of diatoms, reveals the evolutionary specialization of diatoms from phago-mixotrophs to photoautotrophs.</title>
        <authorList>
            <person name="Ban H."/>
            <person name="Sato S."/>
            <person name="Yoshikawa S."/>
            <person name="Yamada K."/>
            <person name="Nakamura Y."/>
            <person name="Ichinomiya M."/>
            <person name="Sato N."/>
            <person name="Blanc-Mathieu R."/>
            <person name="Endo H."/>
            <person name="Kuwata A."/>
            <person name="Ogata H."/>
        </authorList>
    </citation>
    <scope>NUCLEOTIDE SEQUENCE [LARGE SCALE GENOMIC DNA]</scope>
</reference>
<dbReference type="InterPro" id="IPR050478">
    <property type="entry name" value="Ethylene_sulfur-biosynth"/>
</dbReference>
<dbReference type="CDD" id="cd00609">
    <property type="entry name" value="AAT_like"/>
    <property type="match status" value="1"/>
</dbReference>
<feature type="domain" description="Aminotransferase class I/classII large" evidence="4">
    <location>
        <begin position="107"/>
        <end position="409"/>
    </location>
</feature>
<dbReference type="PANTHER" id="PTHR43795:SF39">
    <property type="entry name" value="AMINOTRANSFERASE CLASS I_CLASSII DOMAIN-CONTAINING PROTEIN"/>
    <property type="match status" value="1"/>
</dbReference>
<feature type="non-terminal residue" evidence="5">
    <location>
        <position position="1"/>
    </location>
</feature>
<evidence type="ECO:0000256" key="2">
    <source>
        <dbReference type="SAM" id="MobiDB-lite"/>
    </source>
</evidence>
<dbReference type="SUPFAM" id="SSF53383">
    <property type="entry name" value="PLP-dependent transferases"/>
    <property type="match status" value="1"/>
</dbReference>
<accession>A0A9W7FYM1</accession>
<dbReference type="InterPro" id="IPR004839">
    <property type="entry name" value="Aminotransferase_I/II_large"/>
</dbReference>
<proteinExistence type="predicted"/>
<dbReference type="OrthoDB" id="691673at2759"/>
<dbReference type="GO" id="GO:0008483">
    <property type="term" value="F:transaminase activity"/>
    <property type="evidence" value="ECO:0007669"/>
    <property type="project" value="TreeGrafter"/>
</dbReference>
<name>A0A9W7FYM1_9STRA</name>
<feature type="signal peptide" evidence="3">
    <location>
        <begin position="1"/>
        <end position="19"/>
    </location>
</feature>
<feature type="chain" id="PRO_5040918203" description="Aminotransferase class I/classII large domain-containing protein" evidence="3">
    <location>
        <begin position="20"/>
        <end position="411"/>
    </location>
</feature>
<dbReference type="InterPro" id="IPR015424">
    <property type="entry name" value="PyrdxlP-dep_Trfase"/>
</dbReference>
<protein>
    <recommendedName>
        <fullName evidence="4">Aminotransferase class I/classII large domain-containing protein</fullName>
    </recommendedName>
</protein>
<keyword evidence="3" id="KW-0732">Signal</keyword>
<gene>
    <name evidence="5" type="ORF">TrCOL_g6777</name>
</gene>
<sequence length="411" mass="44981">MSVSSVSFALAISSWLLVSQYHFEVVEMNEDQAGSKRRIVRRRSSGSQKKEVNEAGSSTSSRLFGWKERSSYLSSRGVKAQQPILSYFGMFLEALGNLASASNPGGKIPFCVAENKLTQERLSERFIQAAKVAFPQHEAWEYNDMTGLAKMKGAVARLWNRKVCGGSELVRETDVVCGAGAAAVLNNTFTCTCEVGEAVLIPAPYYAAFENDMEVLSGLRPVRVAVADIVRGATIEEWEAAWAGANAAGVQVGAILVTNPNNPVGVCYKRKVIEETLTWARSHSLFIIVDEIYALSAHGVEGEKFTSVVEIERGLVSSDLGVVWAMSKDFGGSGLRAGVLMTGNEKLKQSMSNISVFSGVSHPMQLMIADVLSDENWVDDYLAYSNEQLRRCYEIVTRTLDEIDVPYVKAR</sequence>
<dbReference type="InterPro" id="IPR015421">
    <property type="entry name" value="PyrdxlP-dep_Trfase_major"/>
</dbReference>
<dbReference type="AlphaFoldDB" id="A0A9W7FYM1"/>
<dbReference type="EMBL" id="BRYA01000563">
    <property type="protein sequence ID" value="GMI23140.1"/>
    <property type="molecule type" value="Genomic_DNA"/>
</dbReference>
<dbReference type="Gene3D" id="3.90.1150.10">
    <property type="entry name" value="Aspartate Aminotransferase, domain 1"/>
    <property type="match status" value="1"/>
</dbReference>
<dbReference type="InterPro" id="IPR015422">
    <property type="entry name" value="PyrdxlP-dep_Trfase_small"/>
</dbReference>
<evidence type="ECO:0000256" key="1">
    <source>
        <dbReference type="ARBA" id="ARBA00022898"/>
    </source>
</evidence>
<keyword evidence="6" id="KW-1185">Reference proteome</keyword>
<comment type="caution">
    <text evidence="5">The sequence shown here is derived from an EMBL/GenBank/DDBJ whole genome shotgun (WGS) entry which is preliminary data.</text>
</comment>
<organism evidence="5 6">
    <name type="scientific">Triparma columacea</name>
    <dbReference type="NCBI Taxonomy" id="722753"/>
    <lineage>
        <taxon>Eukaryota</taxon>
        <taxon>Sar</taxon>
        <taxon>Stramenopiles</taxon>
        <taxon>Ochrophyta</taxon>
        <taxon>Bolidophyceae</taxon>
        <taxon>Parmales</taxon>
        <taxon>Triparmaceae</taxon>
        <taxon>Triparma</taxon>
    </lineage>
</organism>
<evidence type="ECO:0000313" key="5">
    <source>
        <dbReference type="EMBL" id="GMI23140.1"/>
    </source>
</evidence>
<evidence type="ECO:0000313" key="6">
    <source>
        <dbReference type="Proteomes" id="UP001165065"/>
    </source>
</evidence>
<evidence type="ECO:0000259" key="4">
    <source>
        <dbReference type="Pfam" id="PF00155"/>
    </source>
</evidence>
<dbReference type="Gene3D" id="3.40.640.10">
    <property type="entry name" value="Type I PLP-dependent aspartate aminotransferase-like (Major domain)"/>
    <property type="match status" value="1"/>
</dbReference>
<dbReference type="Proteomes" id="UP001165065">
    <property type="component" value="Unassembled WGS sequence"/>
</dbReference>
<dbReference type="PRINTS" id="PR00753">
    <property type="entry name" value="ACCSYNTHASE"/>
</dbReference>
<dbReference type="GO" id="GO:0006520">
    <property type="term" value="P:amino acid metabolic process"/>
    <property type="evidence" value="ECO:0007669"/>
    <property type="project" value="TreeGrafter"/>
</dbReference>
<dbReference type="PANTHER" id="PTHR43795">
    <property type="entry name" value="BIFUNCTIONAL ASPARTATE AMINOTRANSFERASE AND GLUTAMATE/ASPARTATE-PREPHENATE AMINOTRANSFERASE-RELATED"/>
    <property type="match status" value="1"/>
</dbReference>
<feature type="region of interest" description="Disordered" evidence="2">
    <location>
        <begin position="36"/>
        <end position="56"/>
    </location>
</feature>